<gene>
    <name evidence="2" type="ORF">FOF46_08895</name>
</gene>
<organism evidence="2 3">
    <name type="scientific">Aquimarina algiphila</name>
    <dbReference type="NCBI Taxonomy" id="2047982"/>
    <lineage>
        <taxon>Bacteria</taxon>
        <taxon>Pseudomonadati</taxon>
        <taxon>Bacteroidota</taxon>
        <taxon>Flavobacteriia</taxon>
        <taxon>Flavobacteriales</taxon>
        <taxon>Flavobacteriaceae</taxon>
        <taxon>Aquimarina</taxon>
    </lineage>
</organism>
<evidence type="ECO:0000313" key="3">
    <source>
        <dbReference type="Proteomes" id="UP000318833"/>
    </source>
</evidence>
<protein>
    <recommendedName>
        <fullName evidence="4">Collagen-like protein</fullName>
    </recommendedName>
</protein>
<feature type="region of interest" description="Disordered" evidence="1">
    <location>
        <begin position="29"/>
        <end position="56"/>
    </location>
</feature>
<dbReference type="AlphaFoldDB" id="A0A554VMB0"/>
<evidence type="ECO:0000256" key="1">
    <source>
        <dbReference type="SAM" id="MobiDB-lite"/>
    </source>
</evidence>
<dbReference type="RefSeq" id="WP_143916202.1">
    <property type="nucleotide sequence ID" value="NZ_CANMIK010000002.1"/>
</dbReference>
<feature type="compositionally biased region" description="Low complexity" evidence="1">
    <location>
        <begin position="40"/>
        <end position="56"/>
    </location>
</feature>
<dbReference type="OrthoDB" id="679784at2"/>
<reference evidence="2 3" key="1">
    <citation type="submission" date="2019-07" db="EMBL/GenBank/DDBJ databases">
        <title>The draft genome sequence of Aquimarina algiphila M91.</title>
        <authorList>
            <person name="Meng X."/>
        </authorList>
    </citation>
    <scope>NUCLEOTIDE SEQUENCE [LARGE SCALE GENOMIC DNA]</scope>
    <source>
        <strain evidence="2 3">M91</strain>
    </source>
</reference>
<evidence type="ECO:0008006" key="4">
    <source>
        <dbReference type="Google" id="ProtNLM"/>
    </source>
</evidence>
<accession>A0A554VMB0</accession>
<sequence>MKDLVKLSLILVLSVSIFSCSDGEDGAIGPAGPEGLAGAQGTQGIQGDPGDPGDPGTANVIYSDWIPNGFTPGGGLLQKVFTLANAQQITDLGVNLDTSTVLVYGRGDILLVVGDEVFPLPYENRSTEERYTYTTTNQGSIRAVGFAASNTDNDFDRFDDYRYVIIPGGVAVSSTSSATKSTPDYTTMSYKEIATLFNIPE</sequence>
<evidence type="ECO:0000313" key="2">
    <source>
        <dbReference type="EMBL" id="TSE09361.1"/>
    </source>
</evidence>
<dbReference type="PROSITE" id="PS51257">
    <property type="entry name" value="PROKAR_LIPOPROTEIN"/>
    <property type="match status" value="1"/>
</dbReference>
<name>A0A554VMB0_9FLAO</name>
<proteinExistence type="predicted"/>
<comment type="caution">
    <text evidence="2">The sequence shown here is derived from an EMBL/GenBank/DDBJ whole genome shotgun (WGS) entry which is preliminary data.</text>
</comment>
<keyword evidence="3" id="KW-1185">Reference proteome</keyword>
<dbReference type="Proteomes" id="UP000318833">
    <property type="component" value="Unassembled WGS sequence"/>
</dbReference>
<dbReference type="EMBL" id="VLNR01000014">
    <property type="protein sequence ID" value="TSE09361.1"/>
    <property type="molecule type" value="Genomic_DNA"/>
</dbReference>